<name>A0A9E7FW44_9LILI</name>
<evidence type="ECO:0000256" key="1">
    <source>
        <dbReference type="SAM" id="Phobius"/>
    </source>
</evidence>
<reference evidence="2" key="1">
    <citation type="submission" date="2022-05" db="EMBL/GenBank/DDBJ databases">
        <title>The Musa troglodytarum L. genome provides insights into the mechanism of non-climacteric behaviour and enrichment of carotenoids.</title>
        <authorList>
            <person name="Wang J."/>
        </authorList>
    </citation>
    <scope>NUCLEOTIDE SEQUENCE</scope>
    <source>
        <tissue evidence="2">Leaf</tissue>
    </source>
</reference>
<keyword evidence="1" id="KW-1133">Transmembrane helix</keyword>
<evidence type="ECO:0000313" key="3">
    <source>
        <dbReference type="Proteomes" id="UP001055439"/>
    </source>
</evidence>
<dbReference type="EMBL" id="CP097507">
    <property type="protein sequence ID" value="URE03416.1"/>
    <property type="molecule type" value="Genomic_DNA"/>
</dbReference>
<keyword evidence="1" id="KW-0472">Membrane</keyword>
<proteinExistence type="predicted"/>
<dbReference type="AlphaFoldDB" id="A0A9E7FW44"/>
<dbReference type="Proteomes" id="UP001055439">
    <property type="component" value="Chromosome 5"/>
</dbReference>
<organism evidence="2 3">
    <name type="scientific">Musa troglodytarum</name>
    <name type="common">fe'i banana</name>
    <dbReference type="NCBI Taxonomy" id="320322"/>
    <lineage>
        <taxon>Eukaryota</taxon>
        <taxon>Viridiplantae</taxon>
        <taxon>Streptophyta</taxon>
        <taxon>Embryophyta</taxon>
        <taxon>Tracheophyta</taxon>
        <taxon>Spermatophyta</taxon>
        <taxon>Magnoliopsida</taxon>
        <taxon>Liliopsida</taxon>
        <taxon>Zingiberales</taxon>
        <taxon>Musaceae</taxon>
        <taxon>Musa</taxon>
    </lineage>
</organism>
<feature type="transmembrane region" description="Helical" evidence="1">
    <location>
        <begin position="89"/>
        <end position="108"/>
    </location>
</feature>
<keyword evidence="3" id="KW-1185">Reference proteome</keyword>
<protein>
    <submittedName>
        <fullName evidence="2">Uncharacterized protein</fullName>
    </submittedName>
</protein>
<keyword evidence="1" id="KW-0812">Transmembrane</keyword>
<accession>A0A9E7FW44</accession>
<gene>
    <name evidence="2" type="ORF">MUK42_34910</name>
</gene>
<evidence type="ECO:0000313" key="2">
    <source>
        <dbReference type="EMBL" id="URE03416.1"/>
    </source>
</evidence>
<sequence>MAKANPNAQFQTIKNACDRLRCCRILDKVSLDCRQVWCSASSEQGKMPKKKKKKLRGRRKWMATNRRRRCCLQHWDPKRQRPEFYMPRILFFGSKMFCFSALAFVVWISRCRLVCLPTAWIGQTRCVALTPLIQVVG</sequence>